<dbReference type="SUPFAM" id="SSF50494">
    <property type="entry name" value="Trypsin-like serine proteases"/>
    <property type="match status" value="1"/>
</dbReference>
<dbReference type="Gene3D" id="2.30.42.10">
    <property type="match status" value="1"/>
</dbReference>
<feature type="domain" description="PDZ" evidence="5">
    <location>
        <begin position="199"/>
        <end position="254"/>
    </location>
</feature>
<dbReference type="InterPro" id="IPR036034">
    <property type="entry name" value="PDZ_sf"/>
</dbReference>
<dbReference type="Proteomes" id="UP001596084">
    <property type="component" value="Unassembled WGS sequence"/>
</dbReference>
<dbReference type="PANTHER" id="PTHR22939">
    <property type="entry name" value="SERINE PROTEASE FAMILY S1C HTRA-RELATED"/>
    <property type="match status" value="1"/>
</dbReference>
<evidence type="ECO:0000313" key="6">
    <source>
        <dbReference type="EMBL" id="MFC5520034.1"/>
    </source>
</evidence>
<dbReference type="RefSeq" id="WP_068833847.1">
    <property type="nucleotide sequence ID" value="NZ_JBHSMX010000008.1"/>
</dbReference>
<evidence type="ECO:0000256" key="3">
    <source>
        <dbReference type="ARBA" id="ARBA00022801"/>
    </source>
</evidence>
<dbReference type="PROSITE" id="PS50106">
    <property type="entry name" value="PDZ"/>
    <property type="match status" value="1"/>
</dbReference>
<dbReference type="GO" id="GO:0008233">
    <property type="term" value="F:peptidase activity"/>
    <property type="evidence" value="ECO:0007669"/>
    <property type="project" value="UniProtKB-KW"/>
</dbReference>
<dbReference type="Gene3D" id="2.40.10.10">
    <property type="entry name" value="Trypsin-like serine proteases"/>
    <property type="match status" value="2"/>
</dbReference>
<keyword evidence="3 6" id="KW-0378">Hydrolase</keyword>
<keyword evidence="2 6" id="KW-0645">Protease</keyword>
<dbReference type="Pfam" id="PF13180">
    <property type="entry name" value="PDZ_2"/>
    <property type="match status" value="1"/>
</dbReference>
<name>A0ABW0Q581_9BURK</name>
<evidence type="ECO:0000256" key="1">
    <source>
        <dbReference type="ARBA" id="ARBA00010541"/>
    </source>
</evidence>
<dbReference type="EMBL" id="JBHSMX010000008">
    <property type="protein sequence ID" value="MFC5520034.1"/>
    <property type="molecule type" value="Genomic_DNA"/>
</dbReference>
<dbReference type="InterPro" id="IPR009003">
    <property type="entry name" value="Peptidase_S1_PA"/>
</dbReference>
<comment type="similarity">
    <text evidence="1">Belongs to the peptidase S1C family.</text>
</comment>
<keyword evidence="4" id="KW-0720">Serine protease</keyword>
<organism evidence="6 7">
    <name type="scientific">Polaromonas jejuensis</name>
    <dbReference type="NCBI Taxonomy" id="457502"/>
    <lineage>
        <taxon>Bacteria</taxon>
        <taxon>Pseudomonadati</taxon>
        <taxon>Pseudomonadota</taxon>
        <taxon>Betaproteobacteria</taxon>
        <taxon>Burkholderiales</taxon>
        <taxon>Comamonadaceae</taxon>
        <taxon>Polaromonas</taxon>
    </lineage>
</organism>
<dbReference type="GO" id="GO:0006508">
    <property type="term" value="P:proteolysis"/>
    <property type="evidence" value="ECO:0007669"/>
    <property type="project" value="UniProtKB-KW"/>
</dbReference>
<dbReference type="SMART" id="SM00228">
    <property type="entry name" value="PDZ"/>
    <property type="match status" value="1"/>
</dbReference>
<comment type="caution">
    <text evidence="6">The sequence shown here is derived from an EMBL/GenBank/DDBJ whole genome shotgun (WGS) entry which is preliminary data.</text>
</comment>
<dbReference type="InterPro" id="IPR001478">
    <property type="entry name" value="PDZ"/>
</dbReference>
<gene>
    <name evidence="6" type="ORF">ACFPP7_03770</name>
</gene>
<dbReference type="InterPro" id="IPR043504">
    <property type="entry name" value="Peptidase_S1_PA_chymotrypsin"/>
</dbReference>
<reference evidence="7" key="1">
    <citation type="journal article" date="2019" name="Int. J. Syst. Evol. Microbiol.">
        <title>The Global Catalogue of Microorganisms (GCM) 10K type strain sequencing project: providing services to taxonomists for standard genome sequencing and annotation.</title>
        <authorList>
            <consortium name="The Broad Institute Genomics Platform"/>
            <consortium name="The Broad Institute Genome Sequencing Center for Infectious Disease"/>
            <person name="Wu L."/>
            <person name="Ma J."/>
        </authorList>
    </citation>
    <scope>NUCLEOTIDE SEQUENCE [LARGE SCALE GENOMIC DNA]</scope>
    <source>
        <strain evidence="7">CGMCC 4.7277</strain>
    </source>
</reference>
<accession>A0ABW0Q581</accession>
<evidence type="ECO:0000256" key="4">
    <source>
        <dbReference type="ARBA" id="ARBA00022825"/>
    </source>
</evidence>
<dbReference type="EC" id="3.4.21.-" evidence="6"/>
<evidence type="ECO:0000259" key="5">
    <source>
        <dbReference type="PROSITE" id="PS50106"/>
    </source>
</evidence>
<dbReference type="SUPFAM" id="SSF50156">
    <property type="entry name" value="PDZ domain-like"/>
    <property type="match status" value="1"/>
</dbReference>
<protein>
    <submittedName>
        <fullName evidence="6">S1C family serine protease</fullName>
        <ecNumber evidence="6">3.4.21.-</ecNumber>
    </submittedName>
</protein>
<evidence type="ECO:0000313" key="7">
    <source>
        <dbReference type="Proteomes" id="UP001596084"/>
    </source>
</evidence>
<dbReference type="PANTHER" id="PTHR22939:SF129">
    <property type="entry name" value="SERINE PROTEASE HTRA2, MITOCHONDRIAL"/>
    <property type="match status" value="1"/>
</dbReference>
<dbReference type="PRINTS" id="PR00834">
    <property type="entry name" value="PROTEASES2C"/>
</dbReference>
<proteinExistence type="inferred from homology"/>
<dbReference type="Pfam" id="PF13365">
    <property type="entry name" value="Trypsin_2"/>
    <property type="match status" value="1"/>
</dbReference>
<keyword evidence="7" id="KW-1185">Reference proteome</keyword>
<sequence>MADTSTLTLEQLSTAMTEAVAAASRSVVAVHAGRARASGFAWRDGLVVTCEEALPEDEDVAVALPGGATTAATVVGRDASTDIALLRIDGAQLPPMALDAAPVRAGAIALAVGAFEGNPVAAVGAVSLAGPAWRSLRGGDIDARIELDLVLRRSAEGGLALDASGRAIGMAVFGPRRRALVIPAATIERVAALLEAHGRVPRGYLGLSLQPVRVNHSGVGAMVMGIADDGPAAAAGLRQGDVILAWNGQPVRSVQMLLHALGPASVGTVITLSLKRAGEAAELELTVGERPAD</sequence>
<dbReference type="InterPro" id="IPR001940">
    <property type="entry name" value="Peptidase_S1C"/>
</dbReference>
<evidence type="ECO:0000256" key="2">
    <source>
        <dbReference type="ARBA" id="ARBA00022670"/>
    </source>
</evidence>